<dbReference type="AlphaFoldDB" id="A0A367RHY8"/>
<evidence type="ECO:0000256" key="2">
    <source>
        <dbReference type="SAM" id="SignalP"/>
    </source>
</evidence>
<comment type="caution">
    <text evidence="3">The sequence shown here is derived from an EMBL/GenBank/DDBJ whole genome shotgun (WGS) entry which is preliminary data.</text>
</comment>
<dbReference type="EMBL" id="LXQE01000154">
    <property type="protein sequence ID" value="RCJ34922.1"/>
    <property type="molecule type" value="Genomic_DNA"/>
</dbReference>
<proteinExistence type="predicted"/>
<feature type="chain" id="PRO_5016983899" evidence="2">
    <location>
        <begin position="25"/>
        <end position="110"/>
    </location>
</feature>
<organism evidence="3 4">
    <name type="scientific">Nostoc punctiforme NIES-2108</name>
    <dbReference type="NCBI Taxonomy" id="1356359"/>
    <lineage>
        <taxon>Bacteria</taxon>
        <taxon>Bacillati</taxon>
        <taxon>Cyanobacteriota</taxon>
        <taxon>Cyanophyceae</taxon>
        <taxon>Nostocales</taxon>
        <taxon>Nostocaceae</taxon>
        <taxon>Nostoc</taxon>
    </lineage>
</organism>
<name>A0A367RHY8_NOSPU</name>
<feature type="signal peptide" evidence="2">
    <location>
        <begin position="1"/>
        <end position="24"/>
    </location>
</feature>
<evidence type="ECO:0000313" key="4">
    <source>
        <dbReference type="Proteomes" id="UP000252085"/>
    </source>
</evidence>
<keyword evidence="2" id="KW-0732">Signal</keyword>
<reference evidence="3 4" key="1">
    <citation type="submission" date="2016-04" db="EMBL/GenBank/DDBJ databases">
        <authorList>
            <person name="Evans L.H."/>
            <person name="Alamgir A."/>
            <person name="Owens N."/>
            <person name="Weber N.D."/>
            <person name="Virtaneva K."/>
            <person name="Barbian K."/>
            <person name="Babar A."/>
            <person name="Rosenke K."/>
        </authorList>
    </citation>
    <scope>NUCLEOTIDE SEQUENCE [LARGE SCALE GENOMIC DNA]</scope>
    <source>
        <strain evidence="3">NIES-2108</strain>
    </source>
</reference>
<dbReference type="Proteomes" id="UP000252085">
    <property type="component" value="Unassembled WGS sequence"/>
</dbReference>
<feature type="region of interest" description="Disordered" evidence="1">
    <location>
        <begin position="51"/>
        <end position="86"/>
    </location>
</feature>
<protein>
    <submittedName>
        <fullName evidence="3">Uncharacterized protein</fullName>
    </submittedName>
</protein>
<sequence length="110" mass="11656">MQKQILGLAIALPTILFTALPTLANPVQLITPKVGNLQQVVVKGEFQTPVIENQLRNPGDGQSPGPTGGNSPVKGPGPRPPRRDTLLQLGTGLQQDRINNLNIANPVLGR</sequence>
<accession>A0A367RHY8</accession>
<evidence type="ECO:0000313" key="3">
    <source>
        <dbReference type="EMBL" id="RCJ34922.1"/>
    </source>
</evidence>
<evidence type="ECO:0000256" key="1">
    <source>
        <dbReference type="SAM" id="MobiDB-lite"/>
    </source>
</evidence>
<gene>
    <name evidence="3" type="ORF">A6769_21215</name>
</gene>